<dbReference type="EMBL" id="CP002117">
    <property type="protein sequence ID" value="ADN35352.1"/>
    <property type="molecule type" value="Genomic_DNA"/>
</dbReference>
<feature type="transmembrane region" description="Helical" evidence="1">
    <location>
        <begin position="12"/>
        <end position="34"/>
    </location>
</feature>
<evidence type="ECO:0000313" key="2">
    <source>
        <dbReference type="EMBL" id="ADN35352.1"/>
    </source>
</evidence>
<feature type="transmembrane region" description="Helical" evidence="1">
    <location>
        <begin position="40"/>
        <end position="60"/>
    </location>
</feature>
<dbReference type="GeneID" id="9743027"/>
<evidence type="ECO:0000313" key="3">
    <source>
        <dbReference type="Proteomes" id="UP000006565"/>
    </source>
</evidence>
<accession>E1RHP3</accession>
<organism evidence="2 3">
    <name type="scientific">Methanolacinia petrolearia (strain DSM 11571 / OCM 486 / SEBR 4847)</name>
    <name type="common">Methanoplanus petrolearius</name>
    <dbReference type="NCBI Taxonomy" id="679926"/>
    <lineage>
        <taxon>Archaea</taxon>
        <taxon>Methanobacteriati</taxon>
        <taxon>Methanobacteriota</taxon>
        <taxon>Stenosarchaea group</taxon>
        <taxon>Methanomicrobia</taxon>
        <taxon>Methanomicrobiales</taxon>
        <taxon>Methanomicrobiaceae</taxon>
        <taxon>Methanolacinia</taxon>
    </lineage>
</organism>
<dbReference type="HOGENOM" id="CLU_189626_0_0_2"/>
<proteinExistence type="predicted"/>
<dbReference type="STRING" id="679926.Mpet_0578"/>
<protein>
    <submittedName>
        <fullName evidence="2">Uncharacterized protein</fullName>
    </submittedName>
</protein>
<evidence type="ECO:0000256" key="1">
    <source>
        <dbReference type="SAM" id="Phobius"/>
    </source>
</evidence>
<dbReference type="eggNOG" id="arCOG09499">
    <property type="taxonomic scope" value="Archaea"/>
</dbReference>
<dbReference type="AlphaFoldDB" id="E1RHP3"/>
<dbReference type="OrthoDB" id="111762at2157"/>
<keyword evidence="3" id="KW-1185">Reference proteome</keyword>
<dbReference type="Proteomes" id="UP000006565">
    <property type="component" value="Chromosome"/>
</dbReference>
<gene>
    <name evidence="2" type="ordered locus">Mpet_0578</name>
</gene>
<reference evidence="2 3" key="1">
    <citation type="journal article" date="2010" name="Stand. Genomic Sci.">
        <title>Complete genome sequence of Methanoplanus petrolearius type strain (SEBR 4847).</title>
        <authorList>
            <person name="Brambilla E."/>
            <person name="Djao O.D."/>
            <person name="Daligault H."/>
            <person name="Lapidus A."/>
            <person name="Lucas S."/>
            <person name="Hammon N."/>
            <person name="Nolan M."/>
            <person name="Tice H."/>
            <person name="Cheng J.F."/>
            <person name="Han C."/>
            <person name="Tapia R."/>
            <person name="Goodwin L."/>
            <person name="Pitluck S."/>
            <person name="Liolios K."/>
            <person name="Ivanova N."/>
            <person name="Mavromatis K."/>
            <person name="Mikhailova N."/>
            <person name="Pati A."/>
            <person name="Chen A."/>
            <person name="Palaniappan K."/>
            <person name="Land M."/>
            <person name="Hauser L."/>
            <person name="Chang Y.J."/>
            <person name="Jeffries C.D."/>
            <person name="Rohde M."/>
            <person name="Spring S."/>
            <person name="Sikorski J."/>
            <person name="Goker M."/>
            <person name="Woyke T."/>
            <person name="Bristow J."/>
            <person name="Eisen J.A."/>
            <person name="Markowitz V."/>
            <person name="Hugenholtz P."/>
            <person name="Kyrpides N.C."/>
            <person name="Klenk H.P."/>
        </authorList>
    </citation>
    <scope>NUCLEOTIDE SEQUENCE [LARGE SCALE GENOMIC DNA]</scope>
    <source>
        <strain evidence="3">DSM 11571 / OCM 486 / SEBR 4847</strain>
    </source>
</reference>
<dbReference type="RefSeq" id="WP_013328530.1">
    <property type="nucleotide sequence ID" value="NC_014507.1"/>
</dbReference>
<dbReference type="KEGG" id="mpi:Mpet_0578"/>
<name>E1RHP3_METP4</name>
<sequence precursor="true">MNPSAEKIFKMKFAKLTIMLNVIVILVAVAILAFFGLIPFYSIAIGVLCLIVAAVMAVLFRSHYKRDKAWLMKQE</sequence>
<keyword evidence="1" id="KW-0812">Transmembrane</keyword>
<keyword evidence="1" id="KW-1133">Transmembrane helix</keyword>
<keyword evidence="1" id="KW-0472">Membrane</keyword>